<name>A0A839SWF6_AZOMA</name>
<dbReference type="InterPro" id="IPR023058">
    <property type="entry name" value="PPIase_PpiC_CS"/>
</dbReference>
<evidence type="ECO:0000256" key="6">
    <source>
        <dbReference type="ARBA" id="ARBA00043072"/>
    </source>
</evidence>
<dbReference type="PANTHER" id="PTHR43629">
    <property type="entry name" value="PEPTIDYL-PROLYL CIS-TRANS ISOMERASE"/>
    <property type="match status" value="1"/>
</dbReference>
<dbReference type="PROSITE" id="PS01096">
    <property type="entry name" value="PPIC_PPIASE_1"/>
    <property type="match status" value="1"/>
</dbReference>
<dbReference type="PROSITE" id="PS50198">
    <property type="entry name" value="PPIC_PPIASE_2"/>
    <property type="match status" value="1"/>
</dbReference>
<dbReference type="Gene3D" id="3.10.50.40">
    <property type="match status" value="1"/>
</dbReference>
<keyword evidence="3" id="KW-0963">Cytoplasm</keyword>
<evidence type="ECO:0000256" key="7">
    <source>
        <dbReference type="ARBA" id="ARBA00046231"/>
    </source>
</evidence>
<dbReference type="Proteomes" id="UP000549250">
    <property type="component" value="Unassembled WGS sequence"/>
</dbReference>
<sequence>MAKKATARHILVDTEARCNELKAAIEGGADFAQVAKENSTCPSSRDGGNLGSFGPGQMVREFDTVVFSAPLNVVQGPVKTQFGYHLLEVTSRQD</sequence>
<evidence type="ECO:0000256" key="5">
    <source>
        <dbReference type="ARBA" id="ARBA00041926"/>
    </source>
</evidence>
<keyword evidence="8 10" id="KW-0413">Isomerase</keyword>
<evidence type="ECO:0000256" key="3">
    <source>
        <dbReference type="ARBA" id="ARBA00022490"/>
    </source>
</evidence>
<evidence type="ECO:0000313" key="11">
    <source>
        <dbReference type="Proteomes" id="UP000549250"/>
    </source>
</evidence>
<evidence type="ECO:0000256" key="8">
    <source>
        <dbReference type="PROSITE-ProRule" id="PRU00278"/>
    </source>
</evidence>
<organism evidence="10 11">
    <name type="scientific">Azomonas macrocytogenes</name>
    <name type="common">Azotobacter macrocytogenes</name>
    <dbReference type="NCBI Taxonomy" id="69962"/>
    <lineage>
        <taxon>Bacteria</taxon>
        <taxon>Pseudomonadati</taxon>
        <taxon>Pseudomonadota</taxon>
        <taxon>Gammaproteobacteria</taxon>
        <taxon>Pseudomonadales</taxon>
        <taxon>Pseudomonadaceae</taxon>
        <taxon>Azomonas</taxon>
    </lineage>
</organism>
<dbReference type="GO" id="GO:0003755">
    <property type="term" value="F:peptidyl-prolyl cis-trans isomerase activity"/>
    <property type="evidence" value="ECO:0007669"/>
    <property type="project" value="UniProtKB-KW"/>
</dbReference>
<evidence type="ECO:0000313" key="10">
    <source>
        <dbReference type="EMBL" id="MBB3101727.1"/>
    </source>
</evidence>
<dbReference type="InterPro" id="IPR046357">
    <property type="entry name" value="PPIase_dom_sf"/>
</dbReference>
<dbReference type="EMBL" id="JACHXI010000001">
    <property type="protein sequence ID" value="MBB3101727.1"/>
    <property type="molecule type" value="Genomic_DNA"/>
</dbReference>
<dbReference type="InterPro" id="IPR052204">
    <property type="entry name" value="PpiC/parvulin_rotamase"/>
</dbReference>
<comment type="function">
    <text evidence="7">PPIases accelerate the folding of proteins. It prefers amino acid residues with hydrophobic side chains like leucine and phenylalanine in the P1 position of the peptides substrates.</text>
</comment>
<keyword evidence="8" id="KW-0697">Rotamase</keyword>
<reference evidence="10 11" key="1">
    <citation type="submission" date="2020-08" db="EMBL/GenBank/DDBJ databases">
        <title>Genomic Encyclopedia of Type Strains, Phase III (KMG-III): the genomes of soil and plant-associated and newly described type strains.</title>
        <authorList>
            <person name="Whitman W."/>
        </authorList>
    </citation>
    <scope>NUCLEOTIDE SEQUENCE [LARGE SCALE GENOMIC DNA]</scope>
    <source>
        <strain evidence="10 11">CECT 4462</strain>
    </source>
</reference>
<dbReference type="AlphaFoldDB" id="A0A839SWF6"/>
<accession>A0A839SWF6</accession>
<feature type="domain" description="PpiC" evidence="9">
    <location>
        <begin position="2"/>
        <end position="91"/>
    </location>
</feature>
<dbReference type="Pfam" id="PF13616">
    <property type="entry name" value="Rotamase_3"/>
    <property type="match status" value="1"/>
</dbReference>
<evidence type="ECO:0000256" key="1">
    <source>
        <dbReference type="ARBA" id="ARBA00004496"/>
    </source>
</evidence>
<evidence type="ECO:0000256" key="2">
    <source>
        <dbReference type="ARBA" id="ARBA00007656"/>
    </source>
</evidence>
<comment type="similarity">
    <text evidence="2">Belongs to the PpiC/parvulin rotamase family.</text>
</comment>
<keyword evidence="11" id="KW-1185">Reference proteome</keyword>
<dbReference type="InterPro" id="IPR000297">
    <property type="entry name" value="PPIase_PpiC"/>
</dbReference>
<protein>
    <recommendedName>
        <fullName evidence="4">Peptidyl-prolyl cis-trans isomerase C</fullName>
    </recommendedName>
    <alternativeName>
        <fullName evidence="6">Parvulin</fullName>
    </alternativeName>
    <alternativeName>
        <fullName evidence="5">Rotamase C</fullName>
    </alternativeName>
</protein>
<comment type="caution">
    <text evidence="10">The sequence shown here is derived from an EMBL/GenBank/DDBJ whole genome shotgun (WGS) entry which is preliminary data.</text>
</comment>
<dbReference type="SUPFAM" id="SSF54534">
    <property type="entry name" value="FKBP-like"/>
    <property type="match status" value="1"/>
</dbReference>
<dbReference type="RefSeq" id="WP_183164725.1">
    <property type="nucleotide sequence ID" value="NZ_JACHXI010000001.1"/>
</dbReference>
<comment type="subcellular location">
    <subcellularLocation>
        <location evidence="1">Cytoplasm</location>
    </subcellularLocation>
</comment>
<gene>
    <name evidence="10" type="ORF">FHR87_000087</name>
</gene>
<proteinExistence type="inferred from homology"/>
<evidence type="ECO:0000259" key="9">
    <source>
        <dbReference type="PROSITE" id="PS50198"/>
    </source>
</evidence>
<dbReference type="GO" id="GO:0005737">
    <property type="term" value="C:cytoplasm"/>
    <property type="evidence" value="ECO:0007669"/>
    <property type="project" value="UniProtKB-SubCell"/>
</dbReference>
<dbReference type="PANTHER" id="PTHR43629:SF2">
    <property type="entry name" value="RHODANESE-LIKE_PPIC DOMAIN-CONTAINING PROTEIN 12, CHLOROPLASTIC"/>
    <property type="match status" value="1"/>
</dbReference>
<evidence type="ECO:0000256" key="4">
    <source>
        <dbReference type="ARBA" id="ARBA00040926"/>
    </source>
</evidence>